<gene>
    <name evidence="1" type="ORF">HKW66_Vig0230780</name>
</gene>
<name>A0A8T0KE90_PHAAN</name>
<accession>A0A8T0KE90</accession>
<dbReference type="EMBL" id="JABFOF010000005">
    <property type="protein sequence ID" value="KAG2396803.1"/>
    <property type="molecule type" value="Genomic_DNA"/>
</dbReference>
<dbReference type="AlphaFoldDB" id="A0A8T0KE90"/>
<proteinExistence type="predicted"/>
<reference evidence="1 2" key="1">
    <citation type="submission" date="2020-05" db="EMBL/GenBank/DDBJ databases">
        <title>Vigna angularis (adzuki bean) Var. LongXiaoDou No. 4 denovo assembly.</title>
        <authorList>
            <person name="Xiang H."/>
        </authorList>
    </citation>
    <scope>NUCLEOTIDE SEQUENCE [LARGE SCALE GENOMIC DNA]</scope>
    <source>
        <tissue evidence="1">Leaf</tissue>
    </source>
</reference>
<evidence type="ECO:0000313" key="1">
    <source>
        <dbReference type="EMBL" id="KAG2396803.1"/>
    </source>
</evidence>
<comment type="caution">
    <text evidence="1">The sequence shown here is derived from an EMBL/GenBank/DDBJ whole genome shotgun (WGS) entry which is preliminary data.</text>
</comment>
<organism evidence="1 2">
    <name type="scientific">Phaseolus angularis</name>
    <name type="common">Azuki bean</name>
    <name type="synonym">Vigna angularis</name>
    <dbReference type="NCBI Taxonomy" id="3914"/>
    <lineage>
        <taxon>Eukaryota</taxon>
        <taxon>Viridiplantae</taxon>
        <taxon>Streptophyta</taxon>
        <taxon>Embryophyta</taxon>
        <taxon>Tracheophyta</taxon>
        <taxon>Spermatophyta</taxon>
        <taxon>Magnoliopsida</taxon>
        <taxon>eudicotyledons</taxon>
        <taxon>Gunneridae</taxon>
        <taxon>Pentapetalae</taxon>
        <taxon>rosids</taxon>
        <taxon>fabids</taxon>
        <taxon>Fabales</taxon>
        <taxon>Fabaceae</taxon>
        <taxon>Papilionoideae</taxon>
        <taxon>50 kb inversion clade</taxon>
        <taxon>NPAAA clade</taxon>
        <taxon>indigoferoid/millettioid clade</taxon>
        <taxon>Phaseoleae</taxon>
        <taxon>Vigna</taxon>
    </lineage>
</organism>
<dbReference type="Proteomes" id="UP000743370">
    <property type="component" value="Unassembled WGS sequence"/>
</dbReference>
<evidence type="ECO:0000313" key="2">
    <source>
        <dbReference type="Proteomes" id="UP000743370"/>
    </source>
</evidence>
<protein>
    <submittedName>
        <fullName evidence="1">Uncharacterized protein</fullName>
    </submittedName>
</protein>
<sequence length="197" mass="22373">MESSDNPRRCLKSLEILAKSVDPKKGHRELDRELGKLSRVGDQLKQLVRDPSSNMYKDELVTQRLELARSILQQRIDKEIRGNAKCISDACNLNKKCFFFHENQAQARGGKVWGSHHPLTPETLNPLAFPFHHHLPSSLATTFAVVSLAPPTSNLAPGTSCHHLQGRTQLLHPLVVSLHTLLDHHESRRQLMFLYWP</sequence>